<dbReference type="OrthoDB" id="142231at2157"/>
<keyword evidence="3" id="KW-0233">DNA recombination</keyword>
<dbReference type="Gene3D" id="1.10.443.10">
    <property type="entry name" value="Intergrase catalytic core"/>
    <property type="match status" value="1"/>
</dbReference>
<dbReference type="Gene3D" id="1.10.150.130">
    <property type="match status" value="1"/>
</dbReference>
<evidence type="ECO:0000259" key="5">
    <source>
        <dbReference type="PROSITE" id="PS51898"/>
    </source>
</evidence>
<feature type="domain" description="Tyr recombinase" evidence="5">
    <location>
        <begin position="154"/>
        <end position="349"/>
    </location>
</feature>
<dbReference type="RefSeq" id="WP_114585026.1">
    <property type="nucleotide sequence ID" value="NZ_CP031150.1"/>
</dbReference>
<dbReference type="GO" id="GO:0006310">
    <property type="term" value="P:DNA recombination"/>
    <property type="evidence" value="ECO:0007669"/>
    <property type="project" value="UniProtKB-KW"/>
</dbReference>
<organism evidence="7 8">
    <name type="scientific">Haloplanus rubicundus</name>
    <dbReference type="NCBI Taxonomy" id="1547898"/>
    <lineage>
        <taxon>Archaea</taxon>
        <taxon>Methanobacteriati</taxon>
        <taxon>Methanobacteriota</taxon>
        <taxon>Stenosarchaea group</taxon>
        <taxon>Halobacteria</taxon>
        <taxon>Halobacteriales</taxon>
        <taxon>Haloferacaceae</taxon>
        <taxon>Haloplanus</taxon>
    </lineage>
</organism>
<dbReference type="InterPro" id="IPR002104">
    <property type="entry name" value="Integrase_catalytic"/>
</dbReference>
<dbReference type="InterPro" id="IPR050090">
    <property type="entry name" value="Tyrosine_recombinase_XerCD"/>
</dbReference>
<dbReference type="KEGG" id="haj:DU500_05175"/>
<keyword evidence="1" id="KW-0229">DNA integration</keyword>
<evidence type="ECO:0000256" key="4">
    <source>
        <dbReference type="PROSITE-ProRule" id="PRU01248"/>
    </source>
</evidence>
<feature type="domain" description="Core-binding (CB)" evidence="6">
    <location>
        <begin position="1"/>
        <end position="123"/>
    </location>
</feature>
<keyword evidence="2 4" id="KW-0238">DNA-binding</keyword>
<dbReference type="EMBL" id="CP031150">
    <property type="protein sequence ID" value="AXG05878.1"/>
    <property type="molecule type" value="Genomic_DNA"/>
</dbReference>
<protein>
    <recommendedName>
        <fullName evidence="9">Site-specific integrase</fullName>
    </recommendedName>
</protein>
<dbReference type="Pfam" id="PF00589">
    <property type="entry name" value="Phage_integrase"/>
    <property type="match status" value="1"/>
</dbReference>
<gene>
    <name evidence="7" type="ORF">DU500_05175</name>
</gene>
<proteinExistence type="predicted"/>
<dbReference type="InterPro" id="IPR044068">
    <property type="entry name" value="CB"/>
</dbReference>
<dbReference type="Proteomes" id="UP000253273">
    <property type="component" value="Chromosome"/>
</dbReference>
<dbReference type="GO" id="GO:0015074">
    <property type="term" value="P:DNA integration"/>
    <property type="evidence" value="ECO:0007669"/>
    <property type="project" value="UniProtKB-KW"/>
</dbReference>
<dbReference type="PROSITE" id="PS51898">
    <property type="entry name" value="TYR_RECOMBINASE"/>
    <property type="match status" value="1"/>
</dbReference>
<reference evidence="7 8" key="1">
    <citation type="submission" date="2018-07" db="EMBL/GenBank/DDBJ databases">
        <title>Genome sequences of Haloplanus sp. CBA1113.</title>
        <authorList>
            <person name="Kim Y.B."/>
            <person name="Roh S.W."/>
        </authorList>
    </citation>
    <scope>NUCLEOTIDE SEQUENCE [LARGE SCALE GENOMIC DNA]</scope>
    <source>
        <strain evidence="7 8">CBA1113</strain>
    </source>
</reference>
<evidence type="ECO:0000256" key="3">
    <source>
        <dbReference type="ARBA" id="ARBA00023172"/>
    </source>
</evidence>
<dbReference type="AlphaFoldDB" id="A0A345E106"/>
<evidence type="ECO:0000256" key="2">
    <source>
        <dbReference type="ARBA" id="ARBA00023125"/>
    </source>
</evidence>
<evidence type="ECO:0000313" key="7">
    <source>
        <dbReference type="EMBL" id="AXG05878.1"/>
    </source>
</evidence>
<evidence type="ECO:0000313" key="8">
    <source>
        <dbReference type="Proteomes" id="UP000253273"/>
    </source>
</evidence>
<dbReference type="InterPro" id="IPR010998">
    <property type="entry name" value="Integrase_recombinase_N"/>
</dbReference>
<evidence type="ECO:0000259" key="6">
    <source>
        <dbReference type="PROSITE" id="PS51900"/>
    </source>
</evidence>
<accession>A0A345E106</accession>
<name>A0A345E106_9EURY</name>
<dbReference type="SUPFAM" id="SSF56349">
    <property type="entry name" value="DNA breaking-rejoining enzymes"/>
    <property type="match status" value="1"/>
</dbReference>
<dbReference type="PANTHER" id="PTHR30349">
    <property type="entry name" value="PHAGE INTEGRASE-RELATED"/>
    <property type="match status" value="1"/>
</dbReference>
<dbReference type="GeneID" id="37282754"/>
<dbReference type="GO" id="GO:0003677">
    <property type="term" value="F:DNA binding"/>
    <property type="evidence" value="ECO:0007669"/>
    <property type="project" value="UniProtKB-UniRule"/>
</dbReference>
<dbReference type="InterPro" id="IPR013762">
    <property type="entry name" value="Integrase-like_cat_sf"/>
</dbReference>
<evidence type="ECO:0008006" key="9">
    <source>
        <dbReference type="Google" id="ProtNLM"/>
    </source>
</evidence>
<dbReference type="PROSITE" id="PS51900">
    <property type="entry name" value="CB"/>
    <property type="match status" value="1"/>
</dbReference>
<dbReference type="PANTHER" id="PTHR30349:SF41">
    <property type="entry name" value="INTEGRASE_RECOMBINASE PROTEIN MJ0367-RELATED"/>
    <property type="match status" value="1"/>
</dbReference>
<dbReference type="InterPro" id="IPR011010">
    <property type="entry name" value="DNA_brk_join_enz"/>
</dbReference>
<sequence length="355" mass="40326">MSTMDPIESYRDSYVLRSQSDAAENTVKRHVRHLRKFESWLQDRGKDLESDIEVEDDLLRFRRWMKLRGAGTKCPKCETVADPFENHCPDCGADVSEGDPVGYSEGTIKNATGAISKFFQIKRPDDPNPVDEWETTGSDGKWSITTEKKRATREGVFYLESDEVDQLIEAAEGFRDKLVIRLLVSTGMRRSELISLRLRDVEPGQKRIRIYERKNDEYRTVGFRSDKLARNLRMWIDHHRTQEYGADESDYLFPPDGKGESDHLGATVVRDIVVEAANRADIQDNYGTDAMGRTQHLVTPHALRATFAVQCAKNGIPAPMVKEALGHHSLNVTDIYTSVIDDDAADMIRRDGPSF</sequence>
<dbReference type="CDD" id="cd00397">
    <property type="entry name" value="DNA_BRE_C"/>
    <property type="match status" value="1"/>
</dbReference>
<keyword evidence="8" id="KW-1185">Reference proteome</keyword>
<evidence type="ECO:0000256" key="1">
    <source>
        <dbReference type="ARBA" id="ARBA00022908"/>
    </source>
</evidence>